<evidence type="ECO:0000313" key="2">
    <source>
        <dbReference type="Proteomes" id="UP000664132"/>
    </source>
</evidence>
<dbReference type="InterPro" id="IPR052184">
    <property type="entry name" value="SDR_enzymes"/>
</dbReference>
<dbReference type="EMBL" id="JAFJYH010000046">
    <property type="protein sequence ID" value="KAG4422641.1"/>
    <property type="molecule type" value="Genomic_DNA"/>
</dbReference>
<accession>A0A8H7WD67</accession>
<name>A0A8H7WD67_9HELO</name>
<dbReference type="InterPro" id="IPR002347">
    <property type="entry name" value="SDR_fam"/>
</dbReference>
<reference evidence="1" key="1">
    <citation type="submission" date="2021-02" db="EMBL/GenBank/DDBJ databases">
        <title>Genome sequence Cadophora malorum strain M34.</title>
        <authorList>
            <person name="Stefanovic E."/>
            <person name="Vu D."/>
            <person name="Scully C."/>
            <person name="Dijksterhuis J."/>
            <person name="Roader J."/>
            <person name="Houbraken J."/>
        </authorList>
    </citation>
    <scope>NUCLEOTIDE SEQUENCE</scope>
    <source>
        <strain evidence="1">M34</strain>
    </source>
</reference>
<proteinExistence type="predicted"/>
<dbReference type="Gene3D" id="3.40.50.720">
    <property type="entry name" value="NAD(P)-binding Rossmann-like Domain"/>
    <property type="match status" value="1"/>
</dbReference>
<dbReference type="OrthoDB" id="7289984at2759"/>
<dbReference type="AlphaFoldDB" id="A0A8H7WD67"/>
<dbReference type="Pfam" id="PF00106">
    <property type="entry name" value="adh_short"/>
    <property type="match status" value="1"/>
</dbReference>
<sequence>MPSIVIVGASRGLGFAWLQYLSRDSKNTVIGLVRTPPPVEERLAKEGISNVHILHGDMSDYQSLTAAASLASSILPDGALDIIINNGYTAMNETLLTPPSGFASQPHLLNKDMHASLDVNVIGVVNFINTFLPLILRGQAKKIVVISTGGADPDMAVAMGITFQFTMWVMKAALNMVVAKFAAELKTQDVKVLALSPSIAATAEAPPSMEEIKFFASLLDTFKNAYPDWSGPMTPLESVELQMKVIENLTIEDTGQFLSHWGNKKWL</sequence>
<dbReference type="InterPro" id="IPR036291">
    <property type="entry name" value="NAD(P)-bd_dom_sf"/>
</dbReference>
<organism evidence="1 2">
    <name type="scientific">Cadophora malorum</name>
    <dbReference type="NCBI Taxonomy" id="108018"/>
    <lineage>
        <taxon>Eukaryota</taxon>
        <taxon>Fungi</taxon>
        <taxon>Dikarya</taxon>
        <taxon>Ascomycota</taxon>
        <taxon>Pezizomycotina</taxon>
        <taxon>Leotiomycetes</taxon>
        <taxon>Helotiales</taxon>
        <taxon>Ploettnerulaceae</taxon>
        <taxon>Cadophora</taxon>
    </lineage>
</organism>
<dbReference type="GO" id="GO:0016616">
    <property type="term" value="F:oxidoreductase activity, acting on the CH-OH group of donors, NAD or NADP as acceptor"/>
    <property type="evidence" value="ECO:0007669"/>
    <property type="project" value="TreeGrafter"/>
</dbReference>
<keyword evidence="2" id="KW-1185">Reference proteome</keyword>
<evidence type="ECO:0008006" key="3">
    <source>
        <dbReference type="Google" id="ProtNLM"/>
    </source>
</evidence>
<dbReference type="SUPFAM" id="SSF51735">
    <property type="entry name" value="NAD(P)-binding Rossmann-fold domains"/>
    <property type="match status" value="1"/>
</dbReference>
<dbReference type="PANTHER" id="PTHR45458">
    <property type="entry name" value="SHORT-CHAIN DEHYDROGENASE/REDUCTASE SDR"/>
    <property type="match status" value="1"/>
</dbReference>
<evidence type="ECO:0000313" key="1">
    <source>
        <dbReference type="EMBL" id="KAG4422641.1"/>
    </source>
</evidence>
<gene>
    <name evidence="1" type="ORF">IFR04_004262</name>
</gene>
<dbReference type="Proteomes" id="UP000664132">
    <property type="component" value="Unassembled WGS sequence"/>
</dbReference>
<protein>
    <recommendedName>
        <fullName evidence="3">NAD(P)-binding protein</fullName>
    </recommendedName>
</protein>
<comment type="caution">
    <text evidence="1">The sequence shown here is derived from an EMBL/GenBank/DDBJ whole genome shotgun (WGS) entry which is preliminary data.</text>
</comment>
<dbReference type="PRINTS" id="PR00081">
    <property type="entry name" value="GDHRDH"/>
</dbReference>
<dbReference type="PANTHER" id="PTHR45458:SF3">
    <property type="entry name" value="CHAIN DEHYDROGENASE (ATSC), PUTATIVE-RELATED"/>
    <property type="match status" value="1"/>
</dbReference>